<dbReference type="PANTHER" id="PTHR45661:SF3">
    <property type="entry name" value="IG-LIKE DOMAIN-CONTAINING PROTEIN"/>
    <property type="match status" value="1"/>
</dbReference>
<evidence type="ECO:0000313" key="4">
    <source>
        <dbReference type="Proteomes" id="UP000095762"/>
    </source>
</evidence>
<accession>A0A174VCG6</accession>
<dbReference type="InterPro" id="IPR053139">
    <property type="entry name" value="Surface_bspA-like"/>
</dbReference>
<evidence type="ECO:0000256" key="1">
    <source>
        <dbReference type="SAM" id="MobiDB-lite"/>
    </source>
</evidence>
<dbReference type="EMBL" id="CZBP01000028">
    <property type="protein sequence ID" value="CUQ31196.1"/>
    <property type="molecule type" value="Genomic_DNA"/>
</dbReference>
<feature type="chain" id="PRO_5008035618" description="Leucine-rich repeat domain-containing protein" evidence="2">
    <location>
        <begin position="24"/>
        <end position="991"/>
    </location>
</feature>
<name>A0A174VCG6_9FIRM</name>
<feature type="region of interest" description="Disordered" evidence="1">
    <location>
        <begin position="34"/>
        <end position="88"/>
    </location>
</feature>
<evidence type="ECO:0000313" key="3">
    <source>
        <dbReference type="EMBL" id="CUQ31196.1"/>
    </source>
</evidence>
<protein>
    <recommendedName>
        <fullName evidence="5">Leucine-rich repeat domain-containing protein</fullName>
    </recommendedName>
</protein>
<feature type="compositionally biased region" description="Acidic residues" evidence="1">
    <location>
        <begin position="35"/>
        <end position="52"/>
    </location>
</feature>
<proteinExistence type="predicted"/>
<dbReference type="RefSeq" id="WP_055060279.1">
    <property type="nucleotide sequence ID" value="NZ_CZBP01000028.1"/>
</dbReference>
<dbReference type="PANTHER" id="PTHR45661">
    <property type="entry name" value="SURFACE ANTIGEN"/>
    <property type="match status" value="1"/>
</dbReference>
<dbReference type="Pfam" id="PF13306">
    <property type="entry name" value="LRR_5"/>
    <property type="match status" value="1"/>
</dbReference>
<dbReference type="Proteomes" id="UP000095762">
    <property type="component" value="Unassembled WGS sequence"/>
</dbReference>
<dbReference type="InterPro" id="IPR032675">
    <property type="entry name" value="LRR_dom_sf"/>
</dbReference>
<dbReference type="AlphaFoldDB" id="A0A174VCG6"/>
<keyword evidence="2" id="KW-0732">Signal</keyword>
<evidence type="ECO:0008006" key="5">
    <source>
        <dbReference type="Google" id="ProtNLM"/>
    </source>
</evidence>
<organism evidence="3 4">
    <name type="scientific">Blautia obeum</name>
    <dbReference type="NCBI Taxonomy" id="40520"/>
    <lineage>
        <taxon>Bacteria</taxon>
        <taxon>Bacillati</taxon>
        <taxon>Bacillota</taxon>
        <taxon>Clostridia</taxon>
        <taxon>Lachnospirales</taxon>
        <taxon>Lachnospiraceae</taxon>
        <taxon>Blautia</taxon>
    </lineage>
</organism>
<dbReference type="Gene3D" id="3.80.10.10">
    <property type="entry name" value="Ribonuclease Inhibitor"/>
    <property type="match status" value="1"/>
</dbReference>
<feature type="compositionally biased region" description="Acidic residues" evidence="1">
    <location>
        <begin position="60"/>
        <end position="82"/>
    </location>
</feature>
<gene>
    <name evidence="3" type="ORF">ERS852569_03042</name>
</gene>
<sequence>MKKKQVALLLAALMCITPMAESAAVMGAEFSSGEETVEMQGTEEEAEAEDTAEIWTSGEEVSDFDTDEAPEVDGFTSEESEASTDAAGAKQVKGSFEVAYITEEQYNNALQNEERPEVDMKTVEDTTFSNALNSIEGENTGYCFVSVQDLEDAADFVAPEGMIVLVENARARSITPNGNIVFWGMIDPPETIEIKEGKGTTTFFCQDMRSVLKGTGSDDKVIFCGQNNAIGGISGVENIYLRNNSHDLQVFGSSEFFNIYNETDNIKNNPQDENAFFIHIVNSKTAPVFHKTFDWGTGEFENENGEKWSSPYGIGIIYKTSDEKGEWEDIPVPAGTQAVKYDMSDEDIVEMLPRIWVYSEDGTTQDMDGKIWNPDKDNAVDLQEFRDCEGMSAKEIFEAHGRAEFPDGGCVWINVAPTAQAERYINAYQKKNNASGYYLMNMKANTKISGTLTVPSAAKALKIEGQNNYDESTDTDNFVPVSISSVNVPAGKKLSLSRILVKANTLTFTGSGEVELMNARLNANVTADKIKIADAVVKSLNCKELTSEEGVCLVVSEYLNFEKAVINPEITIYGQPGAYLKFGEIDSAEYSQTAIPQIYLGTNGKQTAQLYIGGALKLGTYETEGETYSRNLIVRQFDTKEAQAAGVPVSKDCFDPTYRYAWDETEDNDWFYFTKIYKNEEINLVTVNASLDEEYSTNRLLAQFRFDVNGEKKYGVVLPRYIHLDEFEGLTAGIDGNKHRLFYVDWWTNEEKIKAVEIPAYYEFSGQSLNSIASAQISTIKTQLYAGKAITPSVTVTLNGKKLKKGTDYTVSYANNTKAGSTASVIITGKGKYVGIATKDFEIAAIPAKGKVYTAGNLKYKVTKSAYKNGTVNVYAPVKKTLTSVSIPATVKINGYTFQVTAIGNKAFAGCTKLKSVKIGAKVTTIGKEAFSGCKALTSITISSNVLKAVGSSAFKGISAKAVIKVPAAKLSAYQKLLKGKGQKNSVKITK</sequence>
<dbReference type="SUPFAM" id="SSF52058">
    <property type="entry name" value="L domain-like"/>
    <property type="match status" value="1"/>
</dbReference>
<feature type="signal peptide" evidence="2">
    <location>
        <begin position="1"/>
        <end position="23"/>
    </location>
</feature>
<reference evidence="3 4" key="1">
    <citation type="submission" date="2015-09" db="EMBL/GenBank/DDBJ databases">
        <authorList>
            <consortium name="Pathogen Informatics"/>
        </authorList>
    </citation>
    <scope>NUCLEOTIDE SEQUENCE [LARGE SCALE GENOMIC DNA]</scope>
    <source>
        <strain evidence="3 4">2789STDY5834957</strain>
    </source>
</reference>
<dbReference type="InterPro" id="IPR026906">
    <property type="entry name" value="LRR_5"/>
</dbReference>
<evidence type="ECO:0000256" key="2">
    <source>
        <dbReference type="SAM" id="SignalP"/>
    </source>
</evidence>